<proteinExistence type="predicted"/>
<sequence>MPHDFLHNHPQLADLIRIVAEEKGIDPALVEKDYWIVHCLYGLQQLGFTFQLKGGTSLSKGHGIISRFSEDIDILIQPSSGQDVRVGKNHDKPTHIKSRKDFYDWLTQKIRISGISNVERDTEFDDLPQYRSAGIKLNYTTVVEAMEGLRDGVLLEVGFDTVAPNTPKDISSWLYDRAAASNVDVIDNRATEVPCYDAGYTFVEKLQTVSTKFRKQQADGSDPVGFMRHYYDVYELLRRKEVQDFIGTDAYKAHKKARFRSENQNIAENDAFILSGATTRAQYADAYERSSALYYADKPTFEQILAEISNWAERL</sequence>
<dbReference type="InterPro" id="IPR014942">
    <property type="entry name" value="AbiEii"/>
</dbReference>
<comment type="caution">
    <text evidence="1">The sequence shown here is derived from an EMBL/GenBank/DDBJ whole genome shotgun (WGS) entry which is preliminary data.</text>
</comment>
<dbReference type="Gene3D" id="3.10.450.620">
    <property type="entry name" value="JHP933, nucleotidyltransferase-like core domain"/>
    <property type="match status" value="1"/>
</dbReference>
<gene>
    <name evidence="1" type="ORF">E4K65_12710</name>
</gene>
<dbReference type="EMBL" id="SPQT01000005">
    <property type="protein sequence ID" value="TFV48271.1"/>
    <property type="molecule type" value="Genomic_DNA"/>
</dbReference>
<reference evidence="1 2" key="1">
    <citation type="submission" date="2019-03" db="EMBL/GenBank/DDBJ databases">
        <title>Bradyrhizobium diversity isolated from nodules of Chamaecrista fasciculata.</title>
        <authorList>
            <person name="Klepa M.S."/>
            <person name="Urquiaga M.O."/>
            <person name="Hungria M."/>
            <person name="Delamuta J.R."/>
        </authorList>
    </citation>
    <scope>NUCLEOTIDE SEQUENCE [LARGE SCALE GENOMIC DNA]</scope>
    <source>
        <strain evidence="1 2">CNPSo 3448</strain>
    </source>
</reference>
<name>A0A4Y9LZQ6_9BRAD</name>
<protein>
    <submittedName>
        <fullName evidence="1">Nucleotidyl transferase AbiEii/AbiGii toxin family protein</fullName>
    </submittedName>
</protein>
<dbReference type="Proteomes" id="UP000297966">
    <property type="component" value="Unassembled WGS sequence"/>
</dbReference>
<dbReference type="Pfam" id="PF08843">
    <property type="entry name" value="AbiEii"/>
    <property type="match status" value="1"/>
</dbReference>
<dbReference type="OrthoDB" id="9780929at2"/>
<keyword evidence="2" id="KW-1185">Reference proteome</keyword>
<organism evidence="1 2">
    <name type="scientific">Bradyrhizobium niftali</name>
    <dbReference type="NCBI Taxonomy" id="2560055"/>
    <lineage>
        <taxon>Bacteria</taxon>
        <taxon>Pseudomonadati</taxon>
        <taxon>Pseudomonadota</taxon>
        <taxon>Alphaproteobacteria</taxon>
        <taxon>Hyphomicrobiales</taxon>
        <taxon>Nitrobacteraceae</taxon>
        <taxon>Bradyrhizobium</taxon>
    </lineage>
</organism>
<keyword evidence="1" id="KW-0808">Transferase</keyword>
<dbReference type="AlphaFoldDB" id="A0A4Y9LZQ6"/>
<accession>A0A4Y9LZQ6</accession>
<evidence type="ECO:0000313" key="1">
    <source>
        <dbReference type="EMBL" id="TFV48271.1"/>
    </source>
</evidence>
<dbReference type="RefSeq" id="WP_135174443.1">
    <property type="nucleotide sequence ID" value="NZ_SPQT01000005.1"/>
</dbReference>
<evidence type="ECO:0000313" key="2">
    <source>
        <dbReference type="Proteomes" id="UP000297966"/>
    </source>
</evidence>
<dbReference type="GO" id="GO:0016740">
    <property type="term" value="F:transferase activity"/>
    <property type="evidence" value="ECO:0007669"/>
    <property type="project" value="UniProtKB-KW"/>
</dbReference>